<dbReference type="AlphaFoldDB" id="A0A7W6CRI7"/>
<gene>
    <name evidence="8" type="ORF">GGQ67_002784</name>
</gene>
<evidence type="ECO:0000256" key="5">
    <source>
        <dbReference type="PROSITE-ProRule" id="PRU01248"/>
    </source>
</evidence>
<dbReference type="InterPro" id="IPR002104">
    <property type="entry name" value="Integrase_catalytic"/>
</dbReference>
<dbReference type="Pfam" id="PF00589">
    <property type="entry name" value="Phage_integrase"/>
    <property type="match status" value="1"/>
</dbReference>
<dbReference type="PROSITE" id="PS51900">
    <property type="entry name" value="CB"/>
    <property type="match status" value="1"/>
</dbReference>
<dbReference type="SUPFAM" id="SSF56349">
    <property type="entry name" value="DNA breaking-rejoining enzymes"/>
    <property type="match status" value="1"/>
</dbReference>
<dbReference type="InterPro" id="IPR050808">
    <property type="entry name" value="Phage_Integrase"/>
</dbReference>
<keyword evidence="2" id="KW-0229">DNA integration</keyword>
<protein>
    <submittedName>
        <fullName evidence="8">Integrase</fullName>
    </submittedName>
</protein>
<dbReference type="GO" id="GO:0006310">
    <property type="term" value="P:DNA recombination"/>
    <property type="evidence" value="ECO:0007669"/>
    <property type="project" value="UniProtKB-KW"/>
</dbReference>
<keyword evidence="9" id="KW-1185">Reference proteome</keyword>
<dbReference type="InterPro" id="IPR044068">
    <property type="entry name" value="CB"/>
</dbReference>
<dbReference type="InterPro" id="IPR013762">
    <property type="entry name" value="Integrase-like_cat_sf"/>
</dbReference>
<evidence type="ECO:0000256" key="3">
    <source>
        <dbReference type="ARBA" id="ARBA00023125"/>
    </source>
</evidence>
<dbReference type="InterPro" id="IPR038488">
    <property type="entry name" value="Integrase_DNA-bd_sf"/>
</dbReference>
<dbReference type="PROSITE" id="PS51898">
    <property type="entry name" value="TYR_RECOMBINASE"/>
    <property type="match status" value="1"/>
</dbReference>
<comment type="similarity">
    <text evidence="1">Belongs to the 'phage' integrase family.</text>
</comment>
<dbReference type="Gene3D" id="3.30.160.390">
    <property type="entry name" value="Integrase, DNA-binding domain"/>
    <property type="match status" value="1"/>
</dbReference>
<comment type="caution">
    <text evidence="8">The sequence shown here is derived from an EMBL/GenBank/DDBJ whole genome shotgun (WGS) entry which is preliminary data.</text>
</comment>
<dbReference type="EMBL" id="JACIDW010000008">
    <property type="protein sequence ID" value="MBB3965116.1"/>
    <property type="molecule type" value="Genomic_DNA"/>
</dbReference>
<accession>A0A7W6CRI7</accession>
<feature type="domain" description="Tyr recombinase" evidence="6">
    <location>
        <begin position="205"/>
        <end position="379"/>
    </location>
</feature>
<dbReference type="CDD" id="cd00801">
    <property type="entry name" value="INT_P4_C"/>
    <property type="match status" value="1"/>
</dbReference>
<evidence type="ECO:0000256" key="1">
    <source>
        <dbReference type="ARBA" id="ARBA00008857"/>
    </source>
</evidence>
<dbReference type="InterPro" id="IPR025166">
    <property type="entry name" value="Integrase_DNA_bind_dom"/>
</dbReference>
<evidence type="ECO:0000256" key="2">
    <source>
        <dbReference type="ARBA" id="ARBA00022908"/>
    </source>
</evidence>
<name>A0A7W6CRI7_9HYPH</name>
<feature type="domain" description="Core-binding (CB)" evidence="7">
    <location>
        <begin position="95"/>
        <end position="175"/>
    </location>
</feature>
<dbReference type="GO" id="GO:0003677">
    <property type="term" value="F:DNA binding"/>
    <property type="evidence" value="ECO:0007669"/>
    <property type="project" value="UniProtKB-UniRule"/>
</dbReference>
<dbReference type="InterPro" id="IPR010998">
    <property type="entry name" value="Integrase_recombinase_N"/>
</dbReference>
<dbReference type="GO" id="GO:0015074">
    <property type="term" value="P:DNA integration"/>
    <property type="evidence" value="ECO:0007669"/>
    <property type="project" value="UniProtKB-KW"/>
</dbReference>
<reference evidence="8 9" key="1">
    <citation type="submission" date="2020-08" db="EMBL/GenBank/DDBJ databases">
        <title>Genomic Encyclopedia of Type Strains, Phase IV (KMG-IV): sequencing the most valuable type-strain genomes for metagenomic binning, comparative biology and taxonomic classification.</title>
        <authorList>
            <person name="Goeker M."/>
        </authorList>
    </citation>
    <scope>NUCLEOTIDE SEQUENCE [LARGE SCALE GENOMIC DNA]</scope>
    <source>
        <strain evidence="8 9">DSM 26575</strain>
    </source>
</reference>
<sequence length="404" mass="44969">MALALNKLSARGVTAITKPGRHGDGGGLYLVVDKSGAKRWVFLYRRDGTLREMGLGGLKSVTLARARELASEARTNLQAGVDPIAAKNSTPVIVPTFGEEADDFIDAMAPQFRNAKHLDQWKMTLKVYAEPLRSKRVDEITTADVLEVLKPIWLTKPETAARLRGRIERVLDAAKAKGHRSEPNPALWRGHLANLLPKRKKLSRGHHAAMPYEDVPAFIADLREREAMAARALEFTILTAARTGETFGATWREIDLKAALWTVPAERMKAGREHRVPLTPRAVEILTELSGLGAEPDAYVFPGQKEGRPLSIMAMDMILRRMKVDVTVHGFRSSFRDWSGNETAFPRDVAEAALAHVVGDQTERAYRRSDALEKRRKLMVAWANYCEPKKPGNVVEMKRAKQAS</sequence>
<dbReference type="InterPro" id="IPR053876">
    <property type="entry name" value="Phage_int_M"/>
</dbReference>
<dbReference type="PANTHER" id="PTHR30629">
    <property type="entry name" value="PROPHAGE INTEGRASE"/>
    <property type="match status" value="1"/>
</dbReference>
<dbReference type="Pfam" id="PF13356">
    <property type="entry name" value="Arm-DNA-bind_3"/>
    <property type="match status" value="1"/>
</dbReference>
<proteinExistence type="inferred from homology"/>
<organism evidence="8 9">
    <name type="scientific">Rhizobium metallidurans</name>
    <dbReference type="NCBI Taxonomy" id="1265931"/>
    <lineage>
        <taxon>Bacteria</taxon>
        <taxon>Pseudomonadati</taxon>
        <taxon>Pseudomonadota</taxon>
        <taxon>Alphaproteobacteria</taxon>
        <taxon>Hyphomicrobiales</taxon>
        <taxon>Rhizobiaceae</taxon>
        <taxon>Rhizobium/Agrobacterium group</taxon>
        <taxon>Rhizobium</taxon>
    </lineage>
</organism>
<keyword evidence="3 5" id="KW-0238">DNA-binding</keyword>
<dbReference type="Pfam" id="PF22022">
    <property type="entry name" value="Phage_int_M"/>
    <property type="match status" value="1"/>
</dbReference>
<dbReference type="Gene3D" id="1.10.150.130">
    <property type="match status" value="1"/>
</dbReference>
<dbReference type="RefSeq" id="WP_183900708.1">
    <property type="nucleotide sequence ID" value="NZ_JACIDW010000008.1"/>
</dbReference>
<keyword evidence="4" id="KW-0233">DNA recombination</keyword>
<evidence type="ECO:0000259" key="7">
    <source>
        <dbReference type="PROSITE" id="PS51900"/>
    </source>
</evidence>
<evidence type="ECO:0000256" key="4">
    <source>
        <dbReference type="ARBA" id="ARBA00023172"/>
    </source>
</evidence>
<dbReference type="PANTHER" id="PTHR30629:SF2">
    <property type="entry name" value="PROPHAGE INTEGRASE INTS-RELATED"/>
    <property type="match status" value="1"/>
</dbReference>
<evidence type="ECO:0000259" key="6">
    <source>
        <dbReference type="PROSITE" id="PS51898"/>
    </source>
</evidence>
<dbReference type="Gene3D" id="1.10.443.10">
    <property type="entry name" value="Intergrase catalytic core"/>
    <property type="match status" value="1"/>
</dbReference>
<dbReference type="InterPro" id="IPR011010">
    <property type="entry name" value="DNA_brk_join_enz"/>
</dbReference>
<evidence type="ECO:0000313" key="8">
    <source>
        <dbReference type="EMBL" id="MBB3965116.1"/>
    </source>
</evidence>
<dbReference type="Proteomes" id="UP000582090">
    <property type="component" value="Unassembled WGS sequence"/>
</dbReference>
<evidence type="ECO:0000313" key="9">
    <source>
        <dbReference type="Proteomes" id="UP000582090"/>
    </source>
</evidence>